<proteinExistence type="predicted"/>
<sequence>MQVENKIILNKTIEIVDNEINKIEFLKKGARGDSDYALLSNCEGAFVAYTSIRAYLLNNTDNVLYALEEILLKRIPEMIKYQKENGDFSNGYFTMGYVSALRTLIFKIKKLYEQFRSKNETGYNLHYA</sequence>
<gene>
    <name evidence="1" type="ORF">DESAMIL20_289</name>
</gene>
<organism evidence="1 2">
    <name type="scientific">Desulfurella amilsii</name>
    <dbReference type="NCBI Taxonomy" id="1562698"/>
    <lineage>
        <taxon>Bacteria</taxon>
        <taxon>Pseudomonadati</taxon>
        <taxon>Campylobacterota</taxon>
        <taxon>Desulfurellia</taxon>
        <taxon>Desulfurellales</taxon>
        <taxon>Desulfurellaceae</taxon>
        <taxon>Desulfurella</taxon>
    </lineage>
</organism>
<dbReference type="EMBL" id="MDSU01000002">
    <property type="protein sequence ID" value="OSS42859.1"/>
    <property type="molecule type" value="Genomic_DNA"/>
</dbReference>
<keyword evidence="2" id="KW-1185">Reference proteome</keyword>
<evidence type="ECO:0000313" key="1">
    <source>
        <dbReference type="EMBL" id="OSS42859.1"/>
    </source>
</evidence>
<comment type="caution">
    <text evidence="1">The sequence shown here is derived from an EMBL/GenBank/DDBJ whole genome shotgun (WGS) entry which is preliminary data.</text>
</comment>
<dbReference type="Proteomes" id="UP000194141">
    <property type="component" value="Unassembled WGS sequence"/>
</dbReference>
<accession>A0A1X4XZ86</accession>
<dbReference type="STRING" id="1562698.DESAMIL20_289"/>
<dbReference type="RefSeq" id="WP_086033107.1">
    <property type="nucleotide sequence ID" value="NZ_MDSU01000002.1"/>
</dbReference>
<name>A0A1X4XZ86_9BACT</name>
<protein>
    <submittedName>
        <fullName evidence="1">Uncharacterized protein</fullName>
    </submittedName>
</protein>
<reference evidence="1 2" key="1">
    <citation type="journal article" date="2017" name="Front. Microbiol.">
        <title>Genome Sequence of Desulfurella amilsii Strain TR1 and Comparative Genomics of Desulfurellaceae Family.</title>
        <authorList>
            <person name="Florentino A.P."/>
            <person name="Stams A.J."/>
            <person name="Sanchez-Andrea I."/>
        </authorList>
    </citation>
    <scope>NUCLEOTIDE SEQUENCE [LARGE SCALE GENOMIC DNA]</scope>
    <source>
        <strain evidence="1 2">TR1</strain>
    </source>
</reference>
<dbReference type="AlphaFoldDB" id="A0A1X4XZ86"/>
<evidence type="ECO:0000313" key="2">
    <source>
        <dbReference type="Proteomes" id="UP000194141"/>
    </source>
</evidence>